<evidence type="ECO:0000256" key="5">
    <source>
        <dbReference type="ARBA" id="ARBA00022692"/>
    </source>
</evidence>
<dbReference type="AlphaFoldDB" id="A0A8J5ZJE1"/>
<evidence type="ECO:0000256" key="9">
    <source>
        <dbReference type="ARBA" id="ARBA00024169"/>
    </source>
</evidence>
<evidence type="ECO:0000256" key="13">
    <source>
        <dbReference type="SAM" id="MobiDB-lite"/>
    </source>
</evidence>
<evidence type="ECO:0000256" key="4">
    <source>
        <dbReference type="ARBA" id="ARBA00022449"/>
    </source>
</evidence>
<keyword evidence="7" id="KW-1133">Transmembrane helix</keyword>
<sequence>MTVRASSFAKGFLADAATAISKTAAAPSKWGPLLLRGLQAGRRGVADMQCQGAVHSTARVPKGQGPLSFWRGSLLSLLGDIPTRALNFAFKDKHRQRSPGLVDQHAHFWRALVGKPASLCLVYPLDFARTRLEANAGKSGAQRELRGLSNCLVKTSKSDSIRGLYQGTSTSHRAPPATGCQQQLQGTTTYRARPTTGHHHLQATTVYRVSPSTGRHHLQATTVYRAPPTTGRHHLQATTVYRASPTAGRHHLQATTVYRVSPTAGRHHLQATTIYRMSPSKGRHHLQATTVYRMSPTELSTSARTTEHTPRPQEHACRGELDDWPEGESRGQRGPPPLLHHAASHGDTVGPQSH</sequence>
<comment type="catalytic activity">
    <reaction evidence="9">
        <text>H(+)(in) = H(+)(out)</text>
        <dbReference type="Rhea" id="RHEA:34979"/>
        <dbReference type="ChEBI" id="CHEBI:15378"/>
    </reaction>
</comment>
<dbReference type="InterPro" id="IPR023395">
    <property type="entry name" value="MCP_dom_sf"/>
</dbReference>
<dbReference type="GO" id="GO:0140021">
    <property type="term" value="P:mitochondrial ADP transmembrane transport"/>
    <property type="evidence" value="ECO:0007669"/>
    <property type="project" value="InterPro"/>
</dbReference>
<keyword evidence="6" id="KW-0677">Repeat</keyword>
<feature type="repeat" description="Solcar" evidence="10">
    <location>
        <begin position="5"/>
        <end position="97"/>
    </location>
</feature>
<evidence type="ECO:0000256" key="11">
    <source>
        <dbReference type="RuleBase" id="RU000488"/>
    </source>
</evidence>
<comment type="caution">
    <text evidence="14">The sequence shown here is derived from an EMBL/GenBank/DDBJ whole genome shotgun (WGS) entry which is preliminary data.</text>
</comment>
<dbReference type="GO" id="GO:0005471">
    <property type="term" value="F:ATP:ADP antiporter activity"/>
    <property type="evidence" value="ECO:0007669"/>
    <property type="project" value="UniProtKB-UniRule"/>
</dbReference>
<gene>
    <name evidence="14" type="ORF">J0S82_020766</name>
</gene>
<evidence type="ECO:0000256" key="1">
    <source>
        <dbReference type="ARBA" id="ARBA00004141"/>
    </source>
</evidence>
<evidence type="ECO:0000256" key="7">
    <source>
        <dbReference type="ARBA" id="ARBA00022989"/>
    </source>
</evidence>
<feature type="compositionally biased region" description="Basic and acidic residues" evidence="13">
    <location>
        <begin position="305"/>
        <end position="331"/>
    </location>
</feature>
<evidence type="ECO:0000313" key="14">
    <source>
        <dbReference type="EMBL" id="KAG8506114.1"/>
    </source>
</evidence>
<dbReference type="Gene3D" id="1.50.40.10">
    <property type="entry name" value="Mitochondrial carrier domain"/>
    <property type="match status" value="1"/>
</dbReference>
<dbReference type="PRINTS" id="PR00926">
    <property type="entry name" value="MITOCARRIER"/>
</dbReference>
<dbReference type="PANTHER" id="PTHR45635">
    <property type="entry name" value="ADP,ATP CARRIER PROTEIN 1-RELATED-RELATED"/>
    <property type="match status" value="1"/>
</dbReference>
<feature type="compositionally biased region" description="Polar residues" evidence="13">
    <location>
        <begin position="294"/>
        <end position="304"/>
    </location>
</feature>
<evidence type="ECO:0000256" key="3">
    <source>
        <dbReference type="ARBA" id="ARBA00022448"/>
    </source>
</evidence>
<dbReference type="SUPFAM" id="SSF103506">
    <property type="entry name" value="Mitochondrial carrier"/>
    <property type="match status" value="1"/>
</dbReference>
<dbReference type="InterPro" id="IPR018108">
    <property type="entry name" value="MCP_transmembrane"/>
</dbReference>
<keyword evidence="8 10" id="KW-0472">Membrane</keyword>
<feature type="region of interest" description="Disordered" evidence="13">
    <location>
        <begin position="294"/>
        <end position="354"/>
    </location>
</feature>
<dbReference type="PRINTS" id="PR00927">
    <property type="entry name" value="ADPTRNSLCASE"/>
</dbReference>
<feature type="repeat" description="Solcar" evidence="10">
    <location>
        <begin position="102"/>
        <end position="192"/>
    </location>
</feature>
<comment type="similarity">
    <text evidence="2 11">Belongs to the mitochondrial carrier (TC 2.A.29) family.</text>
</comment>
<evidence type="ECO:0000256" key="2">
    <source>
        <dbReference type="ARBA" id="ARBA00006375"/>
    </source>
</evidence>
<dbReference type="OrthoDB" id="10385811at2759"/>
<keyword evidence="5 10" id="KW-0812">Transmembrane</keyword>
<comment type="subunit">
    <text evidence="12">Monomer.</text>
</comment>
<comment type="subcellular location">
    <subcellularLocation>
        <location evidence="1 12">Membrane</location>
        <topology evidence="1 12">Multi-pass membrane protein</topology>
    </subcellularLocation>
</comment>
<dbReference type="GO" id="GO:1990544">
    <property type="term" value="P:mitochondrial ATP transmembrane transport"/>
    <property type="evidence" value="ECO:0007669"/>
    <property type="project" value="InterPro"/>
</dbReference>
<evidence type="ECO:0000256" key="6">
    <source>
        <dbReference type="ARBA" id="ARBA00022737"/>
    </source>
</evidence>
<keyword evidence="15" id="KW-1185">Reference proteome</keyword>
<proteinExistence type="inferred from homology"/>
<dbReference type="PANTHER" id="PTHR45635:SF13">
    <property type="entry name" value="ADP_ATP TRANSLOCASE 3"/>
    <property type="match status" value="1"/>
</dbReference>
<keyword evidence="4" id="KW-0050">Antiport</keyword>
<dbReference type="PROSITE" id="PS50920">
    <property type="entry name" value="SOLCAR"/>
    <property type="match status" value="2"/>
</dbReference>
<evidence type="ECO:0000256" key="8">
    <source>
        <dbReference type="ARBA" id="ARBA00023136"/>
    </source>
</evidence>
<evidence type="ECO:0000313" key="15">
    <source>
        <dbReference type="Proteomes" id="UP000700334"/>
    </source>
</evidence>
<dbReference type="EMBL" id="JAGFMF010012182">
    <property type="protein sequence ID" value="KAG8506114.1"/>
    <property type="molecule type" value="Genomic_DNA"/>
</dbReference>
<dbReference type="GO" id="GO:1901029">
    <property type="term" value="P:negative regulation of mitochondrial outer membrane permeabilization involved in apoptotic signaling pathway"/>
    <property type="evidence" value="ECO:0007669"/>
    <property type="project" value="TreeGrafter"/>
</dbReference>
<accession>A0A8J5ZJE1</accession>
<dbReference type="InterPro" id="IPR002113">
    <property type="entry name" value="ADT_euk_type"/>
</dbReference>
<dbReference type="GO" id="GO:0005743">
    <property type="term" value="C:mitochondrial inner membrane"/>
    <property type="evidence" value="ECO:0007669"/>
    <property type="project" value="InterPro"/>
</dbReference>
<keyword evidence="3 11" id="KW-0813">Transport</keyword>
<organism evidence="14 15">
    <name type="scientific">Galemys pyrenaicus</name>
    <name type="common">Iberian desman</name>
    <name type="synonym">Pyrenean desman</name>
    <dbReference type="NCBI Taxonomy" id="202257"/>
    <lineage>
        <taxon>Eukaryota</taxon>
        <taxon>Metazoa</taxon>
        <taxon>Chordata</taxon>
        <taxon>Craniata</taxon>
        <taxon>Vertebrata</taxon>
        <taxon>Euteleostomi</taxon>
        <taxon>Mammalia</taxon>
        <taxon>Eutheria</taxon>
        <taxon>Laurasiatheria</taxon>
        <taxon>Eulipotyphla</taxon>
        <taxon>Talpidae</taxon>
        <taxon>Galemys</taxon>
    </lineage>
</organism>
<evidence type="ECO:0000256" key="12">
    <source>
        <dbReference type="RuleBase" id="RU368008"/>
    </source>
</evidence>
<dbReference type="Proteomes" id="UP000700334">
    <property type="component" value="Unassembled WGS sequence"/>
</dbReference>
<dbReference type="InterPro" id="IPR002067">
    <property type="entry name" value="MCP"/>
</dbReference>
<dbReference type="Pfam" id="PF00153">
    <property type="entry name" value="Mito_carr"/>
    <property type="match status" value="2"/>
</dbReference>
<protein>
    <recommendedName>
        <fullName evidence="12">ADP/ATP translocase</fullName>
    </recommendedName>
    <alternativeName>
        <fullName evidence="12">ADP,ATP carrier protein</fullName>
    </alternativeName>
</protein>
<reference evidence="14" key="1">
    <citation type="journal article" date="2021" name="Evol. Appl.">
        <title>The genome of the Pyrenean desman and the effects of bottlenecks and inbreeding on the genomic landscape of an endangered species.</title>
        <authorList>
            <person name="Escoda L."/>
            <person name="Castresana J."/>
        </authorList>
    </citation>
    <scope>NUCLEOTIDE SEQUENCE</scope>
    <source>
        <strain evidence="14">IBE-C5619</strain>
    </source>
</reference>
<comment type="function">
    <text evidence="12">Catalyzes the exchange of ADP and ATP across the membrane.</text>
</comment>
<evidence type="ECO:0000256" key="10">
    <source>
        <dbReference type="PROSITE-ProRule" id="PRU00282"/>
    </source>
</evidence>
<name>A0A8J5ZJE1_GALPY</name>